<feature type="compositionally biased region" description="Basic and acidic residues" evidence="1">
    <location>
        <begin position="1"/>
        <end position="20"/>
    </location>
</feature>
<dbReference type="AlphaFoldDB" id="A0AAE0SIY8"/>
<proteinExistence type="predicted"/>
<comment type="caution">
    <text evidence="2">The sequence shown here is derived from an EMBL/GenBank/DDBJ whole genome shotgun (WGS) entry which is preliminary data.</text>
</comment>
<feature type="compositionally biased region" description="Basic and acidic residues" evidence="1">
    <location>
        <begin position="104"/>
        <end position="113"/>
    </location>
</feature>
<gene>
    <name evidence="2" type="ORF">CHS0354_018846</name>
</gene>
<evidence type="ECO:0000256" key="1">
    <source>
        <dbReference type="SAM" id="MobiDB-lite"/>
    </source>
</evidence>
<sequence length="132" mass="15344">MSSQAREENRIEAKERKGEEEQQFCTLGHREQLQVPQMLTTSKVTMTITQQYYMEDMETQTDIAISETTLALWQAQALDELDATPEIEELTRDRQDTDEEVDDEGAKTEDKETYELVLRYTQKGIEETLSSQ</sequence>
<reference evidence="2" key="1">
    <citation type="journal article" date="2021" name="Genome Biol. Evol.">
        <title>A High-Quality Reference Genome for a Parasitic Bivalve with Doubly Uniparental Inheritance (Bivalvia: Unionida).</title>
        <authorList>
            <person name="Smith C.H."/>
        </authorList>
    </citation>
    <scope>NUCLEOTIDE SEQUENCE</scope>
    <source>
        <strain evidence="2">CHS0354</strain>
    </source>
</reference>
<evidence type="ECO:0000313" key="3">
    <source>
        <dbReference type="Proteomes" id="UP001195483"/>
    </source>
</evidence>
<reference evidence="2" key="2">
    <citation type="journal article" date="2021" name="Genome Biol. Evol.">
        <title>Developing a high-quality reference genome for a parasitic bivalve with doubly uniparental inheritance (Bivalvia: Unionida).</title>
        <authorList>
            <person name="Smith C.H."/>
        </authorList>
    </citation>
    <scope>NUCLEOTIDE SEQUENCE</scope>
    <source>
        <strain evidence="2">CHS0354</strain>
        <tissue evidence="2">Mantle</tissue>
    </source>
</reference>
<feature type="region of interest" description="Disordered" evidence="1">
    <location>
        <begin position="1"/>
        <end position="23"/>
    </location>
</feature>
<evidence type="ECO:0000313" key="2">
    <source>
        <dbReference type="EMBL" id="KAK3592579.1"/>
    </source>
</evidence>
<dbReference type="Proteomes" id="UP001195483">
    <property type="component" value="Unassembled WGS sequence"/>
</dbReference>
<protein>
    <submittedName>
        <fullName evidence="2">Uncharacterized protein</fullName>
    </submittedName>
</protein>
<name>A0AAE0SIY8_9BIVA</name>
<accession>A0AAE0SIY8</accession>
<organism evidence="2 3">
    <name type="scientific">Potamilus streckersoni</name>
    <dbReference type="NCBI Taxonomy" id="2493646"/>
    <lineage>
        <taxon>Eukaryota</taxon>
        <taxon>Metazoa</taxon>
        <taxon>Spiralia</taxon>
        <taxon>Lophotrochozoa</taxon>
        <taxon>Mollusca</taxon>
        <taxon>Bivalvia</taxon>
        <taxon>Autobranchia</taxon>
        <taxon>Heteroconchia</taxon>
        <taxon>Palaeoheterodonta</taxon>
        <taxon>Unionida</taxon>
        <taxon>Unionoidea</taxon>
        <taxon>Unionidae</taxon>
        <taxon>Ambleminae</taxon>
        <taxon>Lampsilini</taxon>
        <taxon>Potamilus</taxon>
    </lineage>
</organism>
<dbReference type="EMBL" id="JAEAOA010001154">
    <property type="protein sequence ID" value="KAK3592579.1"/>
    <property type="molecule type" value="Genomic_DNA"/>
</dbReference>
<keyword evidence="3" id="KW-1185">Reference proteome</keyword>
<reference evidence="2" key="3">
    <citation type="submission" date="2023-05" db="EMBL/GenBank/DDBJ databases">
        <authorList>
            <person name="Smith C.H."/>
        </authorList>
    </citation>
    <scope>NUCLEOTIDE SEQUENCE</scope>
    <source>
        <strain evidence="2">CHS0354</strain>
        <tissue evidence="2">Mantle</tissue>
    </source>
</reference>
<feature type="region of interest" description="Disordered" evidence="1">
    <location>
        <begin position="81"/>
        <end position="113"/>
    </location>
</feature>